<keyword evidence="3" id="KW-1185">Reference proteome</keyword>
<dbReference type="Gene3D" id="3.40.190.10">
    <property type="entry name" value="Periplasmic binding protein-like II"/>
    <property type="match status" value="2"/>
</dbReference>
<evidence type="ECO:0000313" key="3">
    <source>
        <dbReference type="Proteomes" id="UP000231701"/>
    </source>
</evidence>
<dbReference type="OrthoDB" id="237270at2"/>
<accession>A0A2K8KV58</accession>
<dbReference type="AlphaFoldDB" id="A0A2K8KV58"/>
<sequence>MTLGDKIKTFAPATLLVLLGFVVAYQFVDPAPPSTLILSAGSKEGAYYAHAGSYRDYLKQRGITVTILESAGSLENVERLAEGKADVAFVQSGIADPQNDNLASLGSMYYEPLWVFVRAGVHLESLSELKGKTIAVGMEGSGTRVLSLQLLKENGVHADNATILATGGSAAAAALKAGSVDAVFLVAAATAETVLQLNRNANVKLFNFDRAEAYARRIPTLSTLTLPQGALDLESNIPARDMKLLAATATLLINKDLHPALQDLLMQAAAHVHGGRSLFSAAGNFPTARYTAIPLSKEAERYYKSGPSFLQRYLPFWAATLVDRLKVLLLPFIALLFPLFKVMPPIYRWRVRSRIYRWYDELGRIDEALGCNFDQQLLDDLDRIEAEIRKIHVPLSYADELYNLRMHLSLIRESALRIKG</sequence>
<keyword evidence="1" id="KW-0812">Transmembrane</keyword>
<dbReference type="PANTHER" id="PTHR42941:SF1">
    <property type="entry name" value="SLL1037 PROTEIN"/>
    <property type="match status" value="1"/>
</dbReference>
<dbReference type="KEGG" id="maes:Ga0123461_0207"/>
<feature type="transmembrane region" description="Helical" evidence="1">
    <location>
        <begin position="328"/>
        <end position="347"/>
    </location>
</feature>
<dbReference type="NCBIfam" id="TIGR02122">
    <property type="entry name" value="TRAP_TAXI"/>
    <property type="match status" value="1"/>
</dbReference>
<keyword evidence="1" id="KW-1133">Transmembrane helix</keyword>
<reference evidence="2 3" key="1">
    <citation type="submission" date="2016-12" db="EMBL/GenBank/DDBJ databases">
        <title>Isolation and genomic insights into novel planktonic Zetaproteobacteria from stratified waters of the Chesapeake Bay.</title>
        <authorList>
            <person name="McAllister S.M."/>
            <person name="Kato S."/>
            <person name="Chan C.S."/>
            <person name="Chiu B.K."/>
            <person name="Field E.K."/>
        </authorList>
    </citation>
    <scope>NUCLEOTIDE SEQUENCE [LARGE SCALE GENOMIC DNA]</scope>
    <source>
        <strain evidence="2 3">CP-5</strain>
    </source>
</reference>
<dbReference type="RefSeq" id="WP_100276647.1">
    <property type="nucleotide sequence ID" value="NZ_CP018799.1"/>
</dbReference>
<proteinExistence type="predicted"/>
<protein>
    <submittedName>
        <fullName evidence="2">TRAP transporter solute receptor, TAXI family</fullName>
    </submittedName>
</protein>
<dbReference type="InterPro" id="IPR011852">
    <property type="entry name" value="TRAP_TAXI"/>
</dbReference>
<dbReference type="PANTHER" id="PTHR42941">
    <property type="entry name" value="SLL1037 PROTEIN"/>
    <property type="match status" value="1"/>
</dbReference>
<dbReference type="EMBL" id="CP018799">
    <property type="protein sequence ID" value="ATX78660.1"/>
    <property type="molecule type" value="Genomic_DNA"/>
</dbReference>
<evidence type="ECO:0000313" key="2">
    <source>
        <dbReference type="EMBL" id="ATX78660.1"/>
    </source>
</evidence>
<organism evidence="2 3">
    <name type="scientific">Mariprofundus aestuarium</name>
    <dbReference type="NCBI Taxonomy" id="1921086"/>
    <lineage>
        <taxon>Bacteria</taxon>
        <taxon>Pseudomonadati</taxon>
        <taxon>Pseudomonadota</taxon>
        <taxon>Candidatius Mariprofundia</taxon>
        <taxon>Mariprofundales</taxon>
        <taxon>Mariprofundaceae</taxon>
        <taxon>Mariprofundus</taxon>
    </lineage>
</organism>
<evidence type="ECO:0000256" key="1">
    <source>
        <dbReference type="SAM" id="Phobius"/>
    </source>
</evidence>
<dbReference type="SUPFAM" id="SSF53850">
    <property type="entry name" value="Periplasmic binding protein-like II"/>
    <property type="match status" value="1"/>
</dbReference>
<keyword evidence="1" id="KW-0472">Membrane</keyword>
<name>A0A2K8KV58_MARES</name>
<dbReference type="Pfam" id="PF16868">
    <property type="entry name" value="NMT1_3"/>
    <property type="match status" value="1"/>
</dbReference>
<dbReference type="Proteomes" id="UP000231701">
    <property type="component" value="Chromosome"/>
</dbReference>
<gene>
    <name evidence="2" type="ORF">Ga0123461_0207</name>
</gene>
<keyword evidence="2" id="KW-0675">Receptor</keyword>